<evidence type="ECO:0000313" key="6">
    <source>
        <dbReference type="Proteomes" id="UP000636709"/>
    </source>
</evidence>
<evidence type="ECO:0000256" key="1">
    <source>
        <dbReference type="ARBA" id="ARBA00005771"/>
    </source>
</evidence>
<dbReference type="InterPro" id="IPR027417">
    <property type="entry name" value="P-loop_NTPase"/>
</dbReference>
<dbReference type="EMBL" id="JACEFO010000110">
    <property type="protein sequence ID" value="KAF8781219.1"/>
    <property type="molecule type" value="Genomic_DNA"/>
</dbReference>
<protein>
    <recommendedName>
        <fullName evidence="3">Sulfotransferase</fullName>
        <ecNumber evidence="3">2.8.2.-</ecNumber>
    </recommendedName>
</protein>
<dbReference type="Proteomes" id="UP000636709">
    <property type="component" value="Unassembled WGS sequence"/>
</dbReference>
<dbReference type="Pfam" id="PF00685">
    <property type="entry name" value="Sulfotransfer_1"/>
    <property type="match status" value="1"/>
</dbReference>
<dbReference type="AlphaFoldDB" id="A0A835G044"/>
<comment type="similarity">
    <text evidence="1 3">Belongs to the sulfotransferase 1 family.</text>
</comment>
<evidence type="ECO:0000256" key="3">
    <source>
        <dbReference type="RuleBase" id="RU361155"/>
    </source>
</evidence>
<sequence>MWIRAAFISTAQPPPYFLPGQPLTEKPWVLPRLDVVRSSLKSHSPRGSCNQVNMASEDDAQEEGAAAVAAVSVTTTPHADVAGIVPSLLPLETRWPPFNLRHYAGFWLAEVTLMEGFRAVHSGVFKPRPTDVLLASFPKSGTTWLKALAFATLRRSDHHPLAVDHPLRHRNPHDCVKFLELEIGTGEELEALPSPRLLATHLPYTLLPESGCRVVYICRDPKDALVSYWHFTKKASPAVGVDARSFTIQDAFELFSQGRCLGGPQWQHALQYWEESLKRPDRVLFLRYEEMLLDPESHLKRLAEFIGCGFSGEEEEEEESGVVSAIVELCSLGKMKDVEVNRNGSANWLGVKNEYFLRKGAVGDWSNHLTPEMAERLDKIVEDALQGIILAARHGE</sequence>
<proteinExistence type="inferred from homology"/>
<evidence type="ECO:0000256" key="2">
    <source>
        <dbReference type="ARBA" id="ARBA00022679"/>
    </source>
</evidence>
<dbReference type="InterPro" id="IPR000863">
    <property type="entry name" value="Sulfotransferase_dom"/>
</dbReference>
<reference evidence="5" key="1">
    <citation type="submission" date="2020-07" db="EMBL/GenBank/DDBJ databases">
        <title>Genome sequence and genetic diversity analysis of an under-domesticated orphan crop, white fonio (Digitaria exilis).</title>
        <authorList>
            <person name="Bennetzen J.L."/>
            <person name="Chen S."/>
            <person name="Ma X."/>
            <person name="Wang X."/>
            <person name="Yssel A.E.J."/>
            <person name="Chaluvadi S.R."/>
            <person name="Johnson M."/>
            <person name="Gangashetty P."/>
            <person name="Hamidou F."/>
            <person name="Sanogo M.D."/>
            <person name="Zwaenepoel A."/>
            <person name="Wallace J."/>
            <person name="Van De Peer Y."/>
            <person name="Van Deynze A."/>
        </authorList>
    </citation>
    <scope>NUCLEOTIDE SEQUENCE</scope>
    <source>
        <tissue evidence="5">Leaves</tissue>
    </source>
</reference>
<evidence type="ECO:0000259" key="4">
    <source>
        <dbReference type="Pfam" id="PF00685"/>
    </source>
</evidence>
<feature type="domain" description="Sulfotransferase" evidence="4">
    <location>
        <begin position="129"/>
        <end position="387"/>
    </location>
</feature>
<dbReference type="PANTHER" id="PTHR11783">
    <property type="entry name" value="SULFOTRANSFERASE SULT"/>
    <property type="match status" value="1"/>
</dbReference>
<gene>
    <name evidence="5" type="ORF">HU200_000687</name>
</gene>
<organism evidence="5 6">
    <name type="scientific">Digitaria exilis</name>
    <dbReference type="NCBI Taxonomy" id="1010633"/>
    <lineage>
        <taxon>Eukaryota</taxon>
        <taxon>Viridiplantae</taxon>
        <taxon>Streptophyta</taxon>
        <taxon>Embryophyta</taxon>
        <taxon>Tracheophyta</taxon>
        <taxon>Spermatophyta</taxon>
        <taxon>Magnoliopsida</taxon>
        <taxon>Liliopsida</taxon>
        <taxon>Poales</taxon>
        <taxon>Poaceae</taxon>
        <taxon>PACMAD clade</taxon>
        <taxon>Panicoideae</taxon>
        <taxon>Panicodae</taxon>
        <taxon>Paniceae</taxon>
        <taxon>Anthephorinae</taxon>
        <taxon>Digitaria</taxon>
    </lineage>
</organism>
<dbReference type="Gene3D" id="3.40.50.300">
    <property type="entry name" value="P-loop containing nucleotide triphosphate hydrolases"/>
    <property type="match status" value="1"/>
</dbReference>
<accession>A0A835G044</accession>
<comment type="caution">
    <text evidence="5">The sequence shown here is derived from an EMBL/GenBank/DDBJ whole genome shotgun (WGS) entry which is preliminary data.</text>
</comment>
<dbReference type="EC" id="2.8.2.-" evidence="3"/>
<name>A0A835G044_9POAL</name>
<keyword evidence="2 3" id="KW-0808">Transferase</keyword>
<keyword evidence="6" id="KW-1185">Reference proteome</keyword>
<dbReference type="SUPFAM" id="SSF52540">
    <property type="entry name" value="P-loop containing nucleoside triphosphate hydrolases"/>
    <property type="match status" value="1"/>
</dbReference>
<dbReference type="OrthoDB" id="205623at2759"/>
<dbReference type="GO" id="GO:0008146">
    <property type="term" value="F:sulfotransferase activity"/>
    <property type="evidence" value="ECO:0007669"/>
    <property type="project" value="InterPro"/>
</dbReference>
<evidence type="ECO:0000313" key="5">
    <source>
        <dbReference type="EMBL" id="KAF8781219.1"/>
    </source>
</evidence>